<gene>
    <name evidence="2" type="ORF">DFH08DRAFT_703938</name>
</gene>
<dbReference type="InterPro" id="IPR043708">
    <property type="entry name" value="DUF5648"/>
</dbReference>
<reference evidence="2" key="1">
    <citation type="submission" date="2023-03" db="EMBL/GenBank/DDBJ databases">
        <title>Massive genome expansion in bonnet fungi (Mycena s.s.) driven by repeated elements and novel gene families across ecological guilds.</title>
        <authorList>
            <consortium name="Lawrence Berkeley National Laboratory"/>
            <person name="Harder C.B."/>
            <person name="Miyauchi S."/>
            <person name="Viragh M."/>
            <person name="Kuo A."/>
            <person name="Thoen E."/>
            <person name="Andreopoulos B."/>
            <person name="Lu D."/>
            <person name="Skrede I."/>
            <person name="Drula E."/>
            <person name="Henrissat B."/>
            <person name="Morin E."/>
            <person name="Kohler A."/>
            <person name="Barry K."/>
            <person name="LaButti K."/>
            <person name="Morin E."/>
            <person name="Salamov A."/>
            <person name="Lipzen A."/>
            <person name="Mereny Z."/>
            <person name="Hegedus B."/>
            <person name="Baldrian P."/>
            <person name="Stursova M."/>
            <person name="Weitz H."/>
            <person name="Taylor A."/>
            <person name="Grigoriev I.V."/>
            <person name="Nagy L.G."/>
            <person name="Martin F."/>
            <person name="Kauserud H."/>
        </authorList>
    </citation>
    <scope>NUCLEOTIDE SEQUENCE</scope>
    <source>
        <strain evidence="2">CBHHK002</strain>
    </source>
</reference>
<name>A0AAD7EN35_9AGAR</name>
<dbReference type="EMBL" id="JARIHO010000025">
    <property type="protein sequence ID" value="KAJ7342501.1"/>
    <property type="molecule type" value="Genomic_DNA"/>
</dbReference>
<proteinExistence type="predicted"/>
<feature type="domain" description="DUF5648" evidence="1">
    <location>
        <begin position="38"/>
        <end position="155"/>
    </location>
</feature>
<dbReference type="Pfam" id="PF18885">
    <property type="entry name" value="DUF5648"/>
    <property type="match status" value="1"/>
</dbReference>
<protein>
    <recommendedName>
        <fullName evidence="1">DUF5648 domain-containing protein</fullName>
    </recommendedName>
</protein>
<accession>A0AAD7EN35</accession>
<organism evidence="2 3">
    <name type="scientific">Mycena albidolilacea</name>
    <dbReference type="NCBI Taxonomy" id="1033008"/>
    <lineage>
        <taxon>Eukaryota</taxon>
        <taxon>Fungi</taxon>
        <taxon>Dikarya</taxon>
        <taxon>Basidiomycota</taxon>
        <taxon>Agaricomycotina</taxon>
        <taxon>Agaricomycetes</taxon>
        <taxon>Agaricomycetidae</taxon>
        <taxon>Agaricales</taxon>
        <taxon>Marasmiineae</taxon>
        <taxon>Mycenaceae</taxon>
        <taxon>Mycena</taxon>
    </lineage>
</organism>
<comment type="caution">
    <text evidence="2">The sequence shown here is derived from an EMBL/GenBank/DDBJ whole genome shotgun (WGS) entry which is preliminary data.</text>
</comment>
<keyword evidence="3" id="KW-1185">Reference proteome</keyword>
<evidence type="ECO:0000259" key="1">
    <source>
        <dbReference type="Pfam" id="PF18885"/>
    </source>
</evidence>
<dbReference type="AlphaFoldDB" id="A0AAD7EN35"/>
<dbReference type="Proteomes" id="UP001218218">
    <property type="component" value="Unassembled WGS sequence"/>
</dbReference>
<sequence length="167" mass="17820">MAQCSSCPKITPLYRSFNAEKSDHFYTSFFSFPDFPFNAGEMAGAASGGYNPEGVAAAIFPTQLAGSTPLFRLFKASVVDHPYTTSTIEINTLEAAGYALEPTPGYVYTTQICDSVPLYGLFIASHNDHFYTTSLSERSAVIAGGWADLGVTAYVPLPGIINNGSSC</sequence>
<evidence type="ECO:0000313" key="2">
    <source>
        <dbReference type="EMBL" id="KAJ7342501.1"/>
    </source>
</evidence>
<evidence type="ECO:0000313" key="3">
    <source>
        <dbReference type="Proteomes" id="UP001218218"/>
    </source>
</evidence>